<dbReference type="EMBL" id="JAIVGD010000011">
    <property type="protein sequence ID" value="KAH0771799.1"/>
    <property type="molecule type" value="Genomic_DNA"/>
</dbReference>
<keyword evidence="1" id="KW-0175">Coiled coil</keyword>
<evidence type="ECO:0000313" key="3">
    <source>
        <dbReference type="EMBL" id="KAH0771799.1"/>
    </source>
</evidence>
<evidence type="ECO:0000259" key="2">
    <source>
        <dbReference type="Pfam" id="PF10536"/>
    </source>
</evidence>
<gene>
    <name evidence="3" type="ORF">KY290_015780</name>
</gene>
<name>A0ABQ7VTI3_SOLTU</name>
<reference evidence="3 4" key="1">
    <citation type="journal article" date="2021" name="bioRxiv">
        <title>Chromosome-scale and haplotype-resolved genome assembly of a tetraploid potato cultivar.</title>
        <authorList>
            <person name="Sun H."/>
            <person name="Jiao W.-B."/>
            <person name="Krause K."/>
            <person name="Campoy J.A."/>
            <person name="Goel M."/>
            <person name="Folz-Donahue K."/>
            <person name="Kukat C."/>
            <person name="Huettel B."/>
            <person name="Schneeberger K."/>
        </authorList>
    </citation>
    <scope>NUCLEOTIDE SEQUENCE [LARGE SCALE GENOMIC DNA]</scope>
    <source>
        <strain evidence="3">SolTubOtavaFocal</strain>
        <tissue evidence="3">Leaves</tissue>
    </source>
</reference>
<feature type="domain" description="Aminotransferase-like plant mobile" evidence="2">
    <location>
        <begin position="202"/>
        <end position="401"/>
    </location>
</feature>
<feature type="coiled-coil region" evidence="1">
    <location>
        <begin position="686"/>
        <end position="720"/>
    </location>
</feature>
<accession>A0ABQ7VTI3</accession>
<proteinExistence type="predicted"/>
<comment type="caution">
    <text evidence="3">The sequence shown here is derived from an EMBL/GenBank/DDBJ whole genome shotgun (WGS) entry which is preliminary data.</text>
</comment>
<organism evidence="3 4">
    <name type="scientific">Solanum tuberosum</name>
    <name type="common">Potato</name>
    <dbReference type="NCBI Taxonomy" id="4113"/>
    <lineage>
        <taxon>Eukaryota</taxon>
        <taxon>Viridiplantae</taxon>
        <taxon>Streptophyta</taxon>
        <taxon>Embryophyta</taxon>
        <taxon>Tracheophyta</taxon>
        <taxon>Spermatophyta</taxon>
        <taxon>Magnoliopsida</taxon>
        <taxon>eudicotyledons</taxon>
        <taxon>Gunneridae</taxon>
        <taxon>Pentapetalae</taxon>
        <taxon>asterids</taxon>
        <taxon>lamiids</taxon>
        <taxon>Solanales</taxon>
        <taxon>Solanaceae</taxon>
        <taxon>Solanoideae</taxon>
        <taxon>Solaneae</taxon>
        <taxon>Solanum</taxon>
    </lineage>
</organism>
<evidence type="ECO:0000313" key="4">
    <source>
        <dbReference type="Proteomes" id="UP000826656"/>
    </source>
</evidence>
<evidence type="ECO:0000256" key="1">
    <source>
        <dbReference type="SAM" id="Coils"/>
    </source>
</evidence>
<dbReference type="PANTHER" id="PTHR36607:SF24">
    <property type="entry name" value="AMINOTRANSFERASE-LIKE PLANT MOBILE DOMAIN-CONTAINING PROTEIN"/>
    <property type="match status" value="1"/>
</dbReference>
<keyword evidence="4" id="KW-1185">Reference proteome</keyword>
<dbReference type="Pfam" id="PF10536">
    <property type="entry name" value="PMD"/>
    <property type="match status" value="1"/>
</dbReference>
<sequence length="762" mass="85848">MEFSYRDAPYPCLEIVENKQHLHAKVLTLKVHPPVIGAFPLLRKTFDISHHLPEWSSTETKDVTDDFSGNVTTEKALLLKSSTHQNVVVAVPPRHDEHLSSWRVPSFGFGEVHYTSGYWEWVEDVLARCKETLDNIKTYDAIFASMFTYDHNENVLQTFCNNWSPSTNTVSTFIGELSISLWDLRTTGKENAPFVELGIEQSFTDETYLAAFLACRLCKFVLPNKKADCIRASVFKVASLMVDGEIFSLAVRFLASIYRGLKDISTSSNMGACNTLLPFHYVYGWIGEYFETYFRATHPQRDVRMWQISGEKMAKHLDLVDARKLFQQVNVHDLHNLAMLQGKELHIDDSGKLSTSWSDLFIVLHSSFFTLRLNDELIVEPYSPHGFSRQFGYCQDVPGALIEHHYDGSLLALAQLWDSCVYLGSSSKIIIPMCPSNKSSNGKATHVDNGVKGHLQTPKAANITDKEVIDVTPNRKIHSGSSDKGVVKSLGNKPSCSNMSKTSISLHEIDISASATSSSTESNVSQELHWRRLKKNPKDLNTQQCEFAELDSISIDTTIFENGVAGNIPSDVDVFENCITSSNSLNVAKSSHLPLVEVKSQVANEIQLTKPMVPFSEKGFSPLASNFEPQKTISNFKLSYISGMWRTLCECITQFSVESPENLKELEAGVALILRGLRESGAQQCLDTTNEERINMDKQLEEFQKVRTRAEKELKVWTSKKKKTISLIEDHQKRLSKNQEIITNREDEIHAIEKIIPLSETE</sequence>
<dbReference type="InterPro" id="IPR019557">
    <property type="entry name" value="AminoTfrase-like_pln_mobile"/>
</dbReference>
<dbReference type="PANTHER" id="PTHR36607">
    <property type="entry name" value="1,2-DIHYDROXY-3-KETO-5-METHYLTHIOPENTENE DIOXYGENASE 4"/>
    <property type="match status" value="1"/>
</dbReference>
<dbReference type="Proteomes" id="UP000826656">
    <property type="component" value="Unassembled WGS sequence"/>
</dbReference>
<protein>
    <recommendedName>
        <fullName evidence="2">Aminotransferase-like plant mobile domain-containing protein</fullName>
    </recommendedName>
</protein>